<keyword evidence="3" id="KW-1185">Reference proteome</keyword>
<dbReference type="GO" id="GO:0004806">
    <property type="term" value="F:triacylglycerol lipase activity"/>
    <property type="evidence" value="ECO:0007669"/>
    <property type="project" value="TreeGrafter"/>
</dbReference>
<feature type="domain" description="Alpha/beta hydrolase fold-3" evidence="1">
    <location>
        <begin position="85"/>
        <end position="282"/>
    </location>
</feature>
<dbReference type="PANTHER" id="PTHR23025">
    <property type="entry name" value="TRIACYLGLYCEROL LIPASE"/>
    <property type="match status" value="1"/>
</dbReference>
<accession>A0A8F6TXN7</accession>
<protein>
    <submittedName>
        <fullName evidence="2">Alpha/beta hydrolase</fullName>
    </submittedName>
</protein>
<evidence type="ECO:0000259" key="1">
    <source>
        <dbReference type="Pfam" id="PF07859"/>
    </source>
</evidence>
<evidence type="ECO:0000313" key="3">
    <source>
        <dbReference type="Proteomes" id="UP000825009"/>
    </source>
</evidence>
<dbReference type="PANTHER" id="PTHR23025:SF3">
    <property type="entry name" value="HORMONE-SENSITIVE LIPASE"/>
    <property type="match status" value="1"/>
</dbReference>
<dbReference type="GO" id="GO:0004771">
    <property type="term" value="F:sterol ester esterase activity"/>
    <property type="evidence" value="ECO:0007669"/>
    <property type="project" value="TreeGrafter"/>
</dbReference>
<dbReference type="GO" id="GO:0005829">
    <property type="term" value="C:cytosol"/>
    <property type="evidence" value="ECO:0007669"/>
    <property type="project" value="TreeGrafter"/>
</dbReference>
<name>A0A8F6TXN7_9RHOB</name>
<proteinExistence type="predicted"/>
<sequence length="309" mass="33201">MTDPAPYPGLHPDLWPLVRQMAADPNPVPDHQRPIEDLRAAVARMEAGLPSLATDIKTHDWHLPCHGRDVPLRSYETATPRAEVMLYMHGGGWSLGTLRGHDEVCADIARDTGMRVVSIDYALAPEHPYPAALDECVAAFAHLASGQSPMKEAPAIWLGGDSAGGNLALGTALKCPEAVGLFLIYPATDPRCASASYTTHGEAPYLTRAMMHRCWRDYLGGHPPDAFAAPASADLTPLPPAVILTAALDPLLGDGERLAAALRKQSKLHWYEAAEGLIHGFIRWRTQAPAAASAFARATQALARAMDHP</sequence>
<dbReference type="AlphaFoldDB" id="A0A8F6TXN7"/>
<dbReference type="Pfam" id="PF07859">
    <property type="entry name" value="Abhydrolase_3"/>
    <property type="match status" value="1"/>
</dbReference>
<dbReference type="Proteomes" id="UP000825009">
    <property type="component" value="Chromosome"/>
</dbReference>
<evidence type="ECO:0000313" key="2">
    <source>
        <dbReference type="EMBL" id="QXT39839.1"/>
    </source>
</evidence>
<dbReference type="InterPro" id="IPR013094">
    <property type="entry name" value="AB_hydrolase_3"/>
</dbReference>
<dbReference type="KEGG" id="gce:KYE46_00830"/>
<organism evidence="2 3">
    <name type="scientific">Gymnodinialimonas ceratoperidinii</name>
    <dbReference type="NCBI Taxonomy" id="2856823"/>
    <lineage>
        <taxon>Bacteria</taxon>
        <taxon>Pseudomonadati</taxon>
        <taxon>Pseudomonadota</taxon>
        <taxon>Alphaproteobacteria</taxon>
        <taxon>Rhodobacterales</taxon>
        <taxon>Paracoccaceae</taxon>
        <taxon>Gymnodinialimonas</taxon>
    </lineage>
</organism>
<reference evidence="2 3" key="1">
    <citation type="submission" date="2021-07" db="EMBL/GenBank/DDBJ databases">
        <title>A novel Jannaschia species isolated from marine dinoflagellate Ceratoperidinium margalefii.</title>
        <authorList>
            <person name="Jiang Y."/>
            <person name="Li Z."/>
        </authorList>
    </citation>
    <scope>NUCLEOTIDE SEQUENCE [LARGE SCALE GENOMIC DNA]</scope>
    <source>
        <strain evidence="2 3">J12C1-MA-4</strain>
    </source>
</reference>
<dbReference type="RefSeq" id="WP_219002773.1">
    <property type="nucleotide sequence ID" value="NZ_CP079194.1"/>
</dbReference>
<gene>
    <name evidence="2" type="ORF">KYE46_00830</name>
</gene>
<keyword evidence="2" id="KW-0378">Hydrolase</keyword>
<dbReference type="GO" id="GO:0019433">
    <property type="term" value="P:triglyceride catabolic process"/>
    <property type="evidence" value="ECO:0007669"/>
    <property type="project" value="TreeGrafter"/>
</dbReference>
<dbReference type="EMBL" id="CP079194">
    <property type="protein sequence ID" value="QXT39839.1"/>
    <property type="molecule type" value="Genomic_DNA"/>
</dbReference>